<dbReference type="InterPro" id="IPR000727">
    <property type="entry name" value="T_SNARE_dom"/>
</dbReference>
<keyword evidence="9" id="KW-0472">Membrane</keyword>
<evidence type="ECO:0000256" key="4">
    <source>
        <dbReference type="ARBA" id="ARBA00022989"/>
    </source>
</evidence>
<feature type="domain" description="Methyl-accepting transducer" evidence="10">
    <location>
        <begin position="279"/>
        <end position="501"/>
    </location>
</feature>
<organism evidence="13 14">
    <name type="scientific">Actinoplanes campanulatus</name>
    <dbReference type="NCBI Taxonomy" id="113559"/>
    <lineage>
        <taxon>Bacteria</taxon>
        <taxon>Bacillati</taxon>
        <taxon>Actinomycetota</taxon>
        <taxon>Actinomycetes</taxon>
        <taxon>Micromonosporales</taxon>
        <taxon>Micromonosporaceae</taxon>
        <taxon>Actinoplanes</taxon>
    </lineage>
</organism>
<evidence type="ECO:0000259" key="10">
    <source>
        <dbReference type="PROSITE" id="PS50111"/>
    </source>
</evidence>
<dbReference type="Pfam" id="PF00672">
    <property type="entry name" value="HAMP"/>
    <property type="match status" value="1"/>
</dbReference>
<name>A0A7W5FEX8_9ACTN</name>
<dbReference type="InterPro" id="IPR003660">
    <property type="entry name" value="HAMP_dom"/>
</dbReference>
<feature type="transmembrane region" description="Helical" evidence="9">
    <location>
        <begin position="195"/>
        <end position="214"/>
    </location>
</feature>
<feature type="domain" description="T-SNARE coiled-coil homology" evidence="11">
    <location>
        <begin position="431"/>
        <end position="493"/>
    </location>
</feature>
<keyword evidence="2" id="KW-0997">Cell inner membrane</keyword>
<dbReference type="SUPFAM" id="SSF58104">
    <property type="entry name" value="Methyl-accepting chemotaxis protein (MCP) signaling domain"/>
    <property type="match status" value="1"/>
</dbReference>
<dbReference type="SMART" id="SM00283">
    <property type="entry name" value="MA"/>
    <property type="match status" value="1"/>
</dbReference>
<accession>A0A7W5FEX8</accession>
<sequence>MALRMTVGRKLTALAATGLVSSSVMVGMTFINMRTVDSASDLRRTLNVTNASLIDLDKLQTEATQAERDAILANSPETRKPVDERWAATQQEIDAEWNKIAGLDLPAEVRTELDVLQADYTGFIESIATEFKHLSDIDVRNAKDMASARTALRAAEEQAAVIEERIDETRAFVDGKVLEARATSDEASDDLKVQALLSLGLGVIALTAIAVLITRSITGPLRQMVAALDRVASRDLTSTVDVKSRDEIGDMAGGLVRAVQAMREAVSTIGETSRALTGAAEQLGAVSAQLGDNADETSAQAGAVSVAAEQVSTNVDTMSAATEEMTASILEISRSASTAAEVATGAVDTAQEAAETVQRLDEASAEIGSILMVIKTIAEQTNLLALNATIEAARAGEMGKGFAVVASEVKDLAQETARATEDISQKTTAIQASTGEVTEAIGRIAGVVEQVNELQTTIATAVEEQSATASEISRNVGQVAAGSAEIAQNITGVATTAGSTSQGAGATRQSAAELSGMAGRVDELLRTFTY</sequence>
<keyword evidence="14" id="KW-1185">Reference proteome</keyword>
<dbReference type="CDD" id="cd06225">
    <property type="entry name" value="HAMP"/>
    <property type="match status" value="1"/>
</dbReference>
<evidence type="ECO:0000259" key="12">
    <source>
        <dbReference type="PROSITE" id="PS50885"/>
    </source>
</evidence>
<feature type="domain" description="HAMP" evidence="12">
    <location>
        <begin position="215"/>
        <end position="267"/>
    </location>
</feature>
<evidence type="ECO:0000313" key="14">
    <source>
        <dbReference type="Proteomes" id="UP000590749"/>
    </source>
</evidence>
<dbReference type="EMBL" id="JACHXF010000007">
    <property type="protein sequence ID" value="MBB3095800.1"/>
    <property type="molecule type" value="Genomic_DNA"/>
</dbReference>
<comment type="similarity">
    <text evidence="6">Belongs to the methyl-accepting chemotaxis (MCP) protein family.</text>
</comment>
<protein>
    <submittedName>
        <fullName evidence="13">Methyl-accepting chemotaxis protein</fullName>
    </submittedName>
</protein>
<evidence type="ECO:0000256" key="1">
    <source>
        <dbReference type="ARBA" id="ARBA00004429"/>
    </source>
</evidence>
<dbReference type="GO" id="GO:0005886">
    <property type="term" value="C:plasma membrane"/>
    <property type="evidence" value="ECO:0007669"/>
    <property type="project" value="UniProtKB-SubCell"/>
</dbReference>
<dbReference type="AlphaFoldDB" id="A0A7W5FEX8"/>
<feature type="coiled-coil region" evidence="8">
    <location>
        <begin position="145"/>
        <end position="172"/>
    </location>
</feature>
<dbReference type="PROSITE" id="PS50192">
    <property type="entry name" value="T_SNARE"/>
    <property type="match status" value="1"/>
</dbReference>
<evidence type="ECO:0000256" key="5">
    <source>
        <dbReference type="ARBA" id="ARBA00023224"/>
    </source>
</evidence>
<dbReference type="Gene3D" id="1.10.287.950">
    <property type="entry name" value="Methyl-accepting chemotaxis protein"/>
    <property type="match status" value="1"/>
</dbReference>
<comment type="subcellular location">
    <subcellularLocation>
        <location evidence="1">Cell inner membrane</location>
        <topology evidence="1">Multi-pass membrane protein</topology>
    </subcellularLocation>
</comment>
<keyword evidence="3 9" id="KW-0812">Transmembrane</keyword>
<dbReference type="PANTHER" id="PTHR32089">
    <property type="entry name" value="METHYL-ACCEPTING CHEMOTAXIS PROTEIN MCPB"/>
    <property type="match status" value="1"/>
</dbReference>
<reference evidence="13 14" key="1">
    <citation type="submission" date="2020-08" db="EMBL/GenBank/DDBJ databases">
        <title>Genomic Encyclopedia of Type Strains, Phase III (KMG-III): the genomes of soil and plant-associated and newly described type strains.</title>
        <authorList>
            <person name="Whitman W."/>
        </authorList>
    </citation>
    <scope>NUCLEOTIDE SEQUENCE [LARGE SCALE GENOMIC DNA]</scope>
    <source>
        <strain evidence="13 14">CECT 3287</strain>
    </source>
</reference>
<evidence type="ECO:0000256" key="3">
    <source>
        <dbReference type="ARBA" id="ARBA00022692"/>
    </source>
</evidence>
<dbReference type="Pfam" id="PF00015">
    <property type="entry name" value="MCPsignal"/>
    <property type="match status" value="1"/>
</dbReference>
<dbReference type="PROSITE" id="PS50111">
    <property type="entry name" value="CHEMOTAXIS_TRANSDUC_2"/>
    <property type="match status" value="1"/>
</dbReference>
<evidence type="ECO:0000313" key="13">
    <source>
        <dbReference type="EMBL" id="MBB3095800.1"/>
    </source>
</evidence>
<dbReference type="Proteomes" id="UP000590749">
    <property type="component" value="Unassembled WGS sequence"/>
</dbReference>
<dbReference type="InterPro" id="IPR004089">
    <property type="entry name" value="MCPsignal_dom"/>
</dbReference>
<keyword evidence="2" id="KW-1003">Cell membrane</keyword>
<dbReference type="PROSITE" id="PS50885">
    <property type="entry name" value="HAMP"/>
    <property type="match status" value="1"/>
</dbReference>
<dbReference type="SMART" id="SM00304">
    <property type="entry name" value="HAMP"/>
    <property type="match status" value="1"/>
</dbReference>
<evidence type="ECO:0000259" key="11">
    <source>
        <dbReference type="PROSITE" id="PS50192"/>
    </source>
</evidence>
<dbReference type="PANTHER" id="PTHR32089:SF112">
    <property type="entry name" value="LYSOZYME-LIKE PROTEIN-RELATED"/>
    <property type="match status" value="1"/>
</dbReference>
<evidence type="ECO:0000256" key="9">
    <source>
        <dbReference type="SAM" id="Phobius"/>
    </source>
</evidence>
<keyword evidence="4 9" id="KW-1133">Transmembrane helix</keyword>
<dbReference type="RefSeq" id="WP_183220833.1">
    <property type="nucleotide sequence ID" value="NZ_BMPW01000005.1"/>
</dbReference>
<evidence type="ECO:0000256" key="6">
    <source>
        <dbReference type="ARBA" id="ARBA00029447"/>
    </source>
</evidence>
<dbReference type="GO" id="GO:0007165">
    <property type="term" value="P:signal transduction"/>
    <property type="evidence" value="ECO:0007669"/>
    <property type="project" value="UniProtKB-KW"/>
</dbReference>
<evidence type="ECO:0000256" key="2">
    <source>
        <dbReference type="ARBA" id="ARBA00022519"/>
    </source>
</evidence>
<keyword evidence="5 7" id="KW-0807">Transducer</keyword>
<gene>
    <name evidence="13" type="ORF">FHR83_003470</name>
</gene>
<evidence type="ECO:0000256" key="7">
    <source>
        <dbReference type="PROSITE-ProRule" id="PRU00284"/>
    </source>
</evidence>
<keyword evidence="8" id="KW-0175">Coiled coil</keyword>
<proteinExistence type="inferred from homology"/>
<comment type="caution">
    <text evidence="13">The sequence shown here is derived from an EMBL/GenBank/DDBJ whole genome shotgun (WGS) entry which is preliminary data.</text>
</comment>
<evidence type="ECO:0000256" key="8">
    <source>
        <dbReference type="SAM" id="Coils"/>
    </source>
</evidence>